<evidence type="ECO:0000256" key="1">
    <source>
        <dbReference type="SAM" id="MobiDB-lite"/>
    </source>
</evidence>
<dbReference type="SMART" id="SM00214">
    <property type="entry name" value="VWC"/>
    <property type="match status" value="1"/>
</dbReference>
<sequence length="161" mass="17824">MSPQLPVEPDHKIAVKINAPDDVMREFSLFSTTRLPLPQHDEPAPPPPPKKRVESKPVLPVEIDEPFEGLPSTPSPVMIVPKTTRIPGVGGVYKTTCEYKGEDYKQGASWQDGCSYVCVCVNGVRNWMRCMDRCPRFNPGPLCTLVTKPNTCCPEVKCGNN</sequence>
<dbReference type="InterPro" id="IPR001007">
    <property type="entry name" value="VWF_dom"/>
</dbReference>
<feature type="domain" description="VWFC" evidence="2">
    <location>
        <begin position="97"/>
        <end position="158"/>
    </location>
</feature>
<dbReference type="Proteomes" id="UP000085678">
    <property type="component" value="Unplaced"/>
</dbReference>
<organism evidence="3 4">
    <name type="scientific">Lingula anatina</name>
    <name type="common">Brachiopod</name>
    <name type="synonym">Lingula unguis</name>
    <dbReference type="NCBI Taxonomy" id="7574"/>
    <lineage>
        <taxon>Eukaryota</taxon>
        <taxon>Metazoa</taxon>
        <taxon>Spiralia</taxon>
        <taxon>Lophotrochozoa</taxon>
        <taxon>Brachiopoda</taxon>
        <taxon>Linguliformea</taxon>
        <taxon>Lingulata</taxon>
        <taxon>Lingulida</taxon>
        <taxon>Linguloidea</taxon>
        <taxon>Lingulidae</taxon>
        <taxon>Lingula</taxon>
    </lineage>
</organism>
<evidence type="ECO:0000259" key="2">
    <source>
        <dbReference type="SMART" id="SM00214"/>
    </source>
</evidence>
<evidence type="ECO:0000313" key="3">
    <source>
        <dbReference type="Proteomes" id="UP000085678"/>
    </source>
</evidence>
<dbReference type="OrthoDB" id="6022609at2759"/>
<dbReference type="GeneID" id="106168999"/>
<keyword evidence="3" id="KW-1185">Reference proteome</keyword>
<gene>
    <name evidence="4" type="primary">LOC106168999</name>
</gene>
<reference evidence="4" key="1">
    <citation type="submission" date="2025-08" db="UniProtKB">
        <authorList>
            <consortium name="RefSeq"/>
        </authorList>
    </citation>
    <scope>IDENTIFICATION</scope>
    <source>
        <tissue evidence="4">Gonads</tissue>
    </source>
</reference>
<dbReference type="RefSeq" id="XP_013403736.1">
    <property type="nucleotide sequence ID" value="XM_013548282.1"/>
</dbReference>
<evidence type="ECO:0000313" key="4">
    <source>
        <dbReference type="RefSeq" id="XP_013403736.1"/>
    </source>
</evidence>
<accession>A0A1S3J0G2</accession>
<dbReference type="InParanoid" id="A0A1S3J0G2"/>
<protein>
    <submittedName>
        <fullName evidence="4">Uncharacterized protein LOC106168999</fullName>
    </submittedName>
</protein>
<dbReference type="KEGG" id="lak:106168999"/>
<proteinExistence type="predicted"/>
<dbReference type="SUPFAM" id="SSF57603">
    <property type="entry name" value="FnI-like domain"/>
    <property type="match status" value="1"/>
</dbReference>
<name>A0A1S3J0G2_LINAN</name>
<dbReference type="AlphaFoldDB" id="A0A1S3J0G2"/>
<feature type="region of interest" description="Disordered" evidence="1">
    <location>
        <begin position="30"/>
        <end position="55"/>
    </location>
</feature>